<evidence type="ECO:0008006" key="4">
    <source>
        <dbReference type="Google" id="ProtNLM"/>
    </source>
</evidence>
<comment type="caution">
    <text evidence="2">The sequence shown here is derived from an EMBL/GenBank/DDBJ whole genome shotgun (WGS) entry which is preliminary data.</text>
</comment>
<dbReference type="AlphaFoldDB" id="D3B3R5"/>
<sequence>MNNNLKIGRVTIGANKPPINSSSQQQQQHTVSSNNTTTTTNTPPLSPKLPKDDSSSKTQLTPLANSNSISSEVTNELTTTNSNSSTKTNINTNTTTKQSTISSLPPPPPSPVSQSSPNENSISTNNNNNSSSSSNSNNTNSSSLLSTSTSSSSSSSSPLNKSPNTSNISVSSSSTTKLNQQTSSATAQHHHTGTAPPNHNQSLSSNSKSVSSGNLVGGLSRSNGTGTIYGKSTVPLANGDQTVKIAGTQSRSATVLLHTMAKSAVGNNKSEANEIYQLIAEHKLTENEIWGGHPDLFPILFQFQHHFTNNNTDASGGHVLTINMPANSSEFGDVRMRTYKISKKLTVAQTVNLVCRKQHVADPRRFMLVTILGCVLDNEQLLSTYGFGTFFSSWELCLISKEEYTGQIDVNLPLEQVSGEYVIDFKLPPLKQLQGLKKKRLKVDSSITISQLNQQS</sequence>
<feature type="compositionally biased region" description="Low complexity" evidence="1">
    <location>
        <begin position="202"/>
        <end position="224"/>
    </location>
</feature>
<protein>
    <recommendedName>
        <fullName evidence="4">Ubiquitin-like domain-containing protein</fullName>
    </recommendedName>
</protein>
<evidence type="ECO:0000313" key="3">
    <source>
        <dbReference type="Proteomes" id="UP000001396"/>
    </source>
</evidence>
<feature type="compositionally biased region" description="Low complexity" evidence="1">
    <location>
        <begin position="20"/>
        <end position="43"/>
    </location>
</feature>
<name>D3B3R5_HETP5</name>
<dbReference type="Proteomes" id="UP000001396">
    <property type="component" value="Unassembled WGS sequence"/>
</dbReference>
<proteinExistence type="predicted"/>
<dbReference type="RefSeq" id="XP_020436080.1">
    <property type="nucleotide sequence ID" value="XM_020574008.1"/>
</dbReference>
<dbReference type="InParanoid" id="D3B3R5"/>
<keyword evidence="3" id="KW-1185">Reference proteome</keyword>
<feature type="compositionally biased region" description="Low complexity" evidence="1">
    <location>
        <begin position="112"/>
        <end position="179"/>
    </location>
</feature>
<gene>
    <name evidence="2" type="ORF">PPL_03033</name>
</gene>
<dbReference type="EMBL" id="ADBJ01000010">
    <property type="protein sequence ID" value="EFA83963.1"/>
    <property type="molecule type" value="Genomic_DNA"/>
</dbReference>
<evidence type="ECO:0000256" key="1">
    <source>
        <dbReference type="SAM" id="MobiDB-lite"/>
    </source>
</evidence>
<feature type="compositionally biased region" description="Low complexity" evidence="1">
    <location>
        <begin position="70"/>
        <end position="103"/>
    </location>
</feature>
<feature type="region of interest" description="Disordered" evidence="1">
    <location>
        <begin position="1"/>
        <end position="227"/>
    </location>
</feature>
<accession>D3B3R5</accession>
<dbReference type="GeneID" id="31358556"/>
<evidence type="ECO:0000313" key="2">
    <source>
        <dbReference type="EMBL" id="EFA83963.1"/>
    </source>
</evidence>
<feature type="compositionally biased region" description="Polar residues" evidence="1">
    <location>
        <begin position="58"/>
        <end position="69"/>
    </location>
</feature>
<organism evidence="2 3">
    <name type="scientific">Heterostelium pallidum (strain ATCC 26659 / Pp 5 / PN500)</name>
    <name type="common">Cellular slime mold</name>
    <name type="synonym">Polysphondylium pallidum</name>
    <dbReference type="NCBI Taxonomy" id="670386"/>
    <lineage>
        <taxon>Eukaryota</taxon>
        <taxon>Amoebozoa</taxon>
        <taxon>Evosea</taxon>
        <taxon>Eumycetozoa</taxon>
        <taxon>Dictyostelia</taxon>
        <taxon>Acytosteliales</taxon>
        <taxon>Acytosteliaceae</taxon>
        <taxon>Heterostelium</taxon>
    </lineage>
</organism>
<reference evidence="2 3" key="1">
    <citation type="journal article" date="2011" name="Genome Res.">
        <title>Phylogeny-wide analysis of social amoeba genomes highlights ancient origins for complex intercellular communication.</title>
        <authorList>
            <person name="Heidel A.J."/>
            <person name="Lawal H.M."/>
            <person name="Felder M."/>
            <person name="Schilde C."/>
            <person name="Helps N.R."/>
            <person name="Tunggal B."/>
            <person name="Rivero F."/>
            <person name="John U."/>
            <person name="Schleicher M."/>
            <person name="Eichinger L."/>
            <person name="Platzer M."/>
            <person name="Noegel A.A."/>
            <person name="Schaap P."/>
            <person name="Gloeckner G."/>
        </authorList>
    </citation>
    <scope>NUCLEOTIDE SEQUENCE [LARGE SCALE GENOMIC DNA]</scope>
    <source>
        <strain evidence="3">ATCC 26659 / Pp 5 / PN500</strain>
    </source>
</reference>